<evidence type="ECO:0000313" key="4">
    <source>
        <dbReference type="EMBL" id="ROQ89795.1"/>
    </source>
</evidence>
<protein>
    <submittedName>
        <fullName evidence="4">Cell division septation protein DedD</fullName>
    </submittedName>
</protein>
<dbReference type="PROSITE" id="PS51724">
    <property type="entry name" value="SPOR"/>
    <property type="match status" value="1"/>
</dbReference>
<comment type="caution">
    <text evidence="4">The sequence shown here is derived from an EMBL/GenBank/DDBJ whole genome shotgun (WGS) entry which is preliminary data.</text>
</comment>
<dbReference type="AlphaFoldDB" id="A0A3N1UEG2"/>
<gene>
    <name evidence="4" type="ORF">EDC27_2907</name>
</gene>
<evidence type="ECO:0000256" key="1">
    <source>
        <dbReference type="SAM" id="MobiDB-lite"/>
    </source>
</evidence>
<accession>A0A3N1UEG2</accession>
<name>A0A3N1UEG2_9BACT</name>
<evidence type="ECO:0000259" key="3">
    <source>
        <dbReference type="PROSITE" id="PS51724"/>
    </source>
</evidence>
<dbReference type="Proteomes" id="UP000276223">
    <property type="component" value="Unassembled WGS sequence"/>
</dbReference>
<keyword evidence="5" id="KW-1185">Reference proteome</keyword>
<dbReference type="RefSeq" id="WP_123291360.1">
    <property type="nucleotide sequence ID" value="NZ_RJVA01000016.1"/>
</dbReference>
<dbReference type="OrthoDB" id="5514766at2"/>
<dbReference type="GO" id="GO:0042834">
    <property type="term" value="F:peptidoglycan binding"/>
    <property type="evidence" value="ECO:0007669"/>
    <property type="project" value="InterPro"/>
</dbReference>
<dbReference type="GO" id="GO:0051301">
    <property type="term" value="P:cell division"/>
    <property type="evidence" value="ECO:0007669"/>
    <property type="project" value="UniProtKB-KW"/>
</dbReference>
<keyword evidence="2" id="KW-1133">Transmembrane helix</keyword>
<feature type="region of interest" description="Disordered" evidence="1">
    <location>
        <begin position="68"/>
        <end position="93"/>
    </location>
</feature>
<dbReference type="EMBL" id="RJVA01000016">
    <property type="protein sequence ID" value="ROQ89795.1"/>
    <property type="molecule type" value="Genomic_DNA"/>
</dbReference>
<feature type="transmembrane region" description="Helical" evidence="2">
    <location>
        <begin position="24"/>
        <end position="46"/>
    </location>
</feature>
<keyword evidence="4" id="KW-0132">Cell division</keyword>
<feature type="compositionally biased region" description="Polar residues" evidence="1">
    <location>
        <begin position="128"/>
        <end position="139"/>
    </location>
</feature>
<keyword evidence="2" id="KW-0472">Membrane</keyword>
<organism evidence="4 5">
    <name type="scientific">Desulfosoma caldarium</name>
    <dbReference type="NCBI Taxonomy" id="610254"/>
    <lineage>
        <taxon>Bacteria</taxon>
        <taxon>Pseudomonadati</taxon>
        <taxon>Thermodesulfobacteriota</taxon>
        <taxon>Syntrophobacteria</taxon>
        <taxon>Syntrophobacterales</taxon>
        <taxon>Syntrophobacteraceae</taxon>
        <taxon>Desulfosoma</taxon>
    </lineage>
</organism>
<evidence type="ECO:0000313" key="5">
    <source>
        <dbReference type="Proteomes" id="UP000276223"/>
    </source>
</evidence>
<feature type="domain" description="SPOR" evidence="3">
    <location>
        <begin position="167"/>
        <end position="247"/>
    </location>
</feature>
<feature type="compositionally biased region" description="Pro residues" evidence="1">
    <location>
        <begin position="112"/>
        <end position="121"/>
    </location>
</feature>
<dbReference type="InterPro" id="IPR036680">
    <property type="entry name" value="SPOR-like_sf"/>
</dbReference>
<dbReference type="Pfam" id="PF05036">
    <property type="entry name" value="SPOR"/>
    <property type="match status" value="1"/>
</dbReference>
<feature type="region of interest" description="Disordered" evidence="1">
    <location>
        <begin position="105"/>
        <end position="163"/>
    </location>
</feature>
<keyword evidence="2" id="KW-0812">Transmembrane</keyword>
<evidence type="ECO:0000256" key="2">
    <source>
        <dbReference type="SAM" id="Phobius"/>
    </source>
</evidence>
<sequence>MSKKNVFVPKPGTHHNRSGIPKALLGRIFIALSIGVVFLVVLSLIWRQNAQPPIGDTKDAGKPKVFREIPKTTLPEPQVLSLDKASPHEPSGTYVKHAVPVFESKPLGAPAPSEPTPPLENPPETASEKSVTQTDSGSSAPAGITKTPNLPSTMSSESQKLSTSQITPSSWVYAVQVGAYSKKENAQEAVERLKKMGLPSQITPISHPKLGALYAVRAAPFNTQEEAQKAAEKIARVEKEKPFIVKVPAIR</sequence>
<keyword evidence="4" id="KW-0131">Cell cycle</keyword>
<dbReference type="Gene3D" id="3.30.70.1070">
    <property type="entry name" value="Sporulation related repeat"/>
    <property type="match status" value="1"/>
</dbReference>
<dbReference type="InterPro" id="IPR007730">
    <property type="entry name" value="SPOR-like_dom"/>
</dbReference>
<dbReference type="SUPFAM" id="SSF110997">
    <property type="entry name" value="Sporulation related repeat"/>
    <property type="match status" value="1"/>
</dbReference>
<reference evidence="4 5" key="1">
    <citation type="submission" date="2018-11" db="EMBL/GenBank/DDBJ databases">
        <title>Genomic Encyclopedia of Type Strains, Phase IV (KMG-IV): sequencing the most valuable type-strain genomes for metagenomic binning, comparative biology and taxonomic classification.</title>
        <authorList>
            <person name="Goeker M."/>
        </authorList>
    </citation>
    <scope>NUCLEOTIDE SEQUENCE [LARGE SCALE GENOMIC DNA]</scope>
    <source>
        <strain evidence="4 5">DSM 22027</strain>
    </source>
</reference>
<feature type="compositionally biased region" description="Polar residues" evidence="1">
    <location>
        <begin position="146"/>
        <end position="163"/>
    </location>
</feature>
<proteinExistence type="predicted"/>